<reference evidence="2" key="2">
    <citation type="submission" date="2021-01" db="UniProtKB">
        <authorList>
            <consortium name="EnsemblMetazoa"/>
        </authorList>
    </citation>
    <scope>IDENTIFICATION</scope>
</reference>
<dbReference type="GeneID" id="115919736"/>
<dbReference type="KEGG" id="spu:115919736"/>
<feature type="compositionally biased region" description="Low complexity" evidence="1">
    <location>
        <begin position="31"/>
        <end position="45"/>
    </location>
</feature>
<dbReference type="InParanoid" id="A0A7M7N2D8"/>
<feature type="region of interest" description="Disordered" evidence="1">
    <location>
        <begin position="30"/>
        <end position="71"/>
    </location>
</feature>
<evidence type="ECO:0000313" key="2">
    <source>
        <dbReference type="EnsemblMetazoa" id="XP_030829633"/>
    </source>
</evidence>
<dbReference type="RefSeq" id="XP_030829633.1">
    <property type="nucleotide sequence ID" value="XM_030973773.1"/>
</dbReference>
<dbReference type="AlphaFoldDB" id="A0A7M7N2D8"/>
<organism evidence="2 3">
    <name type="scientific">Strongylocentrotus purpuratus</name>
    <name type="common">Purple sea urchin</name>
    <dbReference type="NCBI Taxonomy" id="7668"/>
    <lineage>
        <taxon>Eukaryota</taxon>
        <taxon>Metazoa</taxon>
        <taxon>Echinodermata</taxon>
        <taxon>Eleutherozoa</taxon>
        <taxon>Echinozoa</taxon>
        <taxon>Echinoidea</taxon>
        <taxon>Euechinoidea</taxon>
        <taxon>Echinacea</taxon>
        <taxon>Camarodonta</taxon>
        <taxon>Echinidea</taxon>
        <taxon>Strongylocentrotidae</taxon>
        <taxon>Strongylocentrotus</taxon>
    </lineage>
</organism>
<protein>
    <submittedName>
        <fullName evidence="2">Uncharacterized protein</fullName>
    </submittedName>
</protein>
<dbReference type="EnsemblMetazoa" id="XM_030973773">
    <property type="protein sequence ID" value="XP_030829633"/>
    <property type="gene ID" value="LOC115919736"/>
</dbReference>
<keyword evidence="3" id="KW-1185">Reference proteome</keyword>
<accession>A0A7M7N2D8</accession>
<dbReference type="Proteomes" id="UP000007110">
    <property type="component" value="Unassembled WGS sequence"/>
</dbReference>
<name>A0A7M7N2D8_STRPU</name>
<evidence type="ECO:0000313" key="3">
    <source>
        <dbReference type="Proteomes" id="UP000007110"/>
    </source>
</evidence>
<sequence>MALQVKAQPHPKHNYTLSLHYHNSICIPNATTTTPETPTQPTTTPSYDIPNPSTILPQPHPTPTPPEDQTIETLSLTPSLSPIYYNPIYASLTLPQPHQKHQHNQPQHHHNTIPPTYPNPSTILPQPHPKTRPPQPYTPTPFQPFLTHPSFPFHPVCLDLNVWGTNHKRSTTHMSCTSHFTKTRSQS</sequence>
<reference evidence="3" key="1">
    <citation type="submission" date="2015-02" db="EMBL/GenBank/DDBJ databases">
        <title>Genome sequencing for Strongylocentrotus purpuratus.</title>
        <authorList>
            <person name="Murali S."/>
            <person name="Liu Y."/>
            <person name="Vee V."/>
            <person name="English A."/>
            <person name="Wang M."/>
            <person name="Skinner E."/>
            <person name="Han Y."/>
            <person name="Muzny D.M."/>
            <person name="Worley K.C."/>
            <person name="Gibbs R.A."/>
        </authorList>
    </citation>
    <scope>NUCLEOTIDE SEQUENCE</scope>
</reference>
<evidence type="ECO:0000256" key="1">
    <source>
        <dbReference type="SAM" id="MobiDB-lite"/>
    </source>
</evidence>
<proteinExistence type="predicted"/>